<accession>A0A2U9IFX7</accession>
<organism evidence="1 2">
    <name type="scientific">Acidianus brierleyi</name>
    <dbReference type="NCBI Taxonomy" id="41673"/>
    <lineage>
        <taxon>Archaea</taxon>
        <taxon>Thermoproteota</taxon>
        <taxon>Thermoprotei</taxon>
        <taxon>Sulfolobales</taxon>
        <taxon>Sulfolobaceae</taxon>
        <taxon>Acidianus</taxon>
    </lineage>
</organism>
<dbReference type="AlphaFoldDB" id="A0A2U9IFX7"/>
<gene>
    <name evidence="1" type="ORF">DFR85_10385</name>
</gene>
<evidence type="ECO:0000313" key="1">
    <source>
        <dbReference type="EMBL" id="AWR94941.1"/>
    </source>
</evidence>
<sequence length="279" mass="32447">MEVENKILGKTSSLLYDIKLKFKDIKVIIEENEIKDKQFKDFFERYYHKSDMTKIDTVFILDFTLNDDIYRGFSLGSYDIKTNISTLFFEWETVPKYEVQAGSGGSSSCCLYSTFSRAYHGSFNISSITGTLEGLPLDVDVTYLTLNEDGETIFQGYQKTILRNINGIRIAKTKVWGFIDEQFKLLNSPGYAVYLTQKDNTILGLYNQLQKGVDGKLYYEEAIREYRSYSNRRLPFDEIMIFKYTKSDFNVIRNNKRIDSLEHIAYYMPAKEPFGNKNG</sequence>
<dbReference type="OrthoDB" id="377681at2157"/>
<protein>
    <submittedName>
        <fullName evidence="1">Uncharacterized protein</fullName>
    </submittedName>
</protein>
<dbReference type="RefSeq" id="WP_110270822.1">
    <property type="nucleotide sequence ID" value="NZ_CP029289.2"/>
</dbReference>
<evidence type="ECO:0000313" key="2">
    <source>
        <dbReference type="Proteomes" id="UP000248044"/>
    </source>
</evidence>
<proteinExistence type="predicted"/>
<name>A0A2U9IFX7_9CREN</name>
<dbReference type="GeneID" id="36832567"/>
<keyword evidence="2" id="KW-1185">Reference proteome</keyword>
<dbReference type="EMBL" id="CP029289">
    <property type="protein sequence ID" value="AWR94941.1"/>
    <property type="molecule type" value="Genomic_DNA"/>
</dbReference>
<dbReference type="Proteomes" id="UP000248044">
    <property type="component" value="Chromosome"/>
</dbReference>
<dbReference type="KEGG" id="abri:DFR85_10385"/>
<reference evidence="1 2" key="1">
    <citation type="submission" date="2018-05" db="EMBL/GenBank/DDBJ databases">
        <title>Complete Genome Sequences of Extremely Thermoacidophilic, Metal-Mobilizing Type-Strain Members of the Archaeal Family Sulfolobaceae: Acidianus brierleyi DSM-1651T, Acidianus sulfidivorans DSM-18786T, Metallosphaera hakonensis DSM-7519T, and Metallosphaera prunae DSM-10039T.</title>
        <authorList>
            <person name="Counts J.A."/>
            <person name="Kelly R.M."/>
        </authorList>
    </citation>
    <scope>NUCLEOTIDE SEQUENCE [LARGE SCALE GENOMIC DNA]</scope>
    <source>
        <strain evidence="1 2">DSM 1651</strain>
    </source>
</reference>